<dbReference type="GO" id="GO:0009279">
    <property type="term" value="C:cell outer membrane"/>
    <property type="evidence" value="ECO:0007669"/>
    <property type="project" value="TreeGrafter"/>
</dbReference>
<evidence type="ECO:0000313" key="1">
    <source>
        <dbReference type="EMBL" id="WLD59055.1"/>
    </source>
</evidence>
<dbReference type="GO" id="GO:1990351">
    <property type="term" value="C:transporter complex"/>
    <property type="evidence" value="ECO:0007669"/>
    <property type="project" value="TreeGrafter"/>
</dbReference>
<dbReference type="PANTHER" id="PTHR30189">
    <property type="entry name" value="LPS-ASSEMBLY PROTEIN"/>
    <property type="match status" value="1"/>
</dbReference>
<gene>
    <name evidence="1" type="ORF">NFC81_04525</name>
</gene>
<dbReference type="PANTHER" id="PTHR30189:SF1">
    <property type="entry name" value="LPS-ASSEMBLY PROTEIN LPTD"/>
    <property type="match status" value="1"/>
</dbReference>
<dbReference type="AlphaFoldDB" id="A0AB38YJR6"/>
<accession>A0AB38YJR6</accession>
<dbReference type="EMBL" id="CP101717">
    <property type="protein sequence ID" value="WLD59055.1"/>
    <property type="molecule type" value="Genomic_DNA"/>
</dbReference>
<protein>
    <recommendedName>
        <fullName evidence="2">LPS-assembly protein LptD</fullName>
    </recommendedName>
</protein>
<organism evidence="1">
    <name type="scientific">Salinispirillum sp. LH 10-3-1</name>
    <dbReference type="NCBI Taxonomy" id="2952525"/>
    <lineage>
        <taxon>Bacteria</taxon>
        <taxon>Pseudomonadati</taxon>
        <taxon>Pseudomonadota</taxon>
        <taxon>Gammaproteobacteria</taxon>
        <taxon>Oceanospirillales</taxon>
        <taxon>Saccharospirillaceae</taxon>
        <taxon>Salinispirillum</taxon>
    </lineage>
</organism>
<proteinExistence type="predicted"/>
<reference evidence="1" key="1">
    <citation type="submission" date="2022-07" db="EMBL/GenBank/DDBJ databases">
        <title>Complete genome sequence of Salinispirillum sp. LH10-3-1 capable of multiple carbohydrate inversion isolated from a soda lake.</title>
        <authorList>
            <person name="Liu J."/>
            <person name="Zhai Y."/>
            <person name="Zhang H."/>
            <person name="Yang H."/>
            <person name="Qu J."/>
            <person name="Li J."/>
        </authorList>
    </citation>
    <scope>NUCLEOTIDE SEQUENCE</scope>
    <source>
        <strain evidence="1">LH 10-3-1</strain>
    </source>
</reference>
<dbReference type="InterPro" id="IPR050218">
    <property type="entry name" value="LptD"/>
</dbReference>
<name>A0AB38YJR6_9GAMM</name>
<evidence type="ECO:0008006" key="2">
    <source>
        <dbReference type="Google" id="ProtNLM"/>
    </source>
</evidence>
<dbReference type="RefSeq" id="WP_304996346.1">
    <property type="nucleotide sequence ID" value="NZ_CP101717.1"/>
</dbReference>
<sequence>MLFIPLCSALTQAQEPVGGYLDWVFYDALPAEQRSLISTQCPGGFIDPWTEPTLEAGALAVESGRQSGNMNGVLTFLDDVVITQSVMRLYGEQLDYDTQANEAQLVGGGLIRQPDLAITTRAATASTVDPLFQLYDAQYVLHLSQLHGAARSVERDANIYRLERTWMTRCAPGRFGWSLHARTMTVNMDTDVASGYHAWLSVGPVPVAYTPYFRLNLNQQRSTGLLTPGYRYQAAYQQHRVSTPFYWNIAPNIDNTTTTDWLIGGDAADGAPQTVHINQQWRYLNRYLYAEIEGGIYPGFQDPNDDALSWGYKLNISNYDSALEWTLDYQAASSDQYYPEFHYADYTPTFTNRLTLGYESDGGTRYRVNVEQQTVLSEAAKRSDLTYVEQPGIHIVQPLPSFGAWRLRGLYDWERRFKIQPDYLTITPSNFDPYEGVRLRNRLELNRTDRWSQWTLQQTYTGDHTLYYLPTISDHPAQNDNRWLYDTRARLSYQWDIGARQRVTPFVLHQYRPLVDQTQLPQMTSADLLPDQNRLTAGTDYRYRSGPWTLTSGLQQRVDVTPTRLRKLSNSVIIEDREEGDQFQPGPVTLRGGINFADVHDLSANAVWEPEKDVSLGFFDREYPLSSVTTAYRYREGRRGADLATTWRLGELTDEQKYFTVNASATLPITTYFGVIAYANWAQDSEEDELLLTDTILGLEYDGCCWHIQLAGQRTVKDEAEQSQRLALFDTIQLNLTLKGLGSVDSGALQDRIRDNIPSYQNQLFNTK</sequence>